<dbReference type="AlphaFoldDB" id="A0A3B0BX00"/>
<protein>
    <recommendedName>
        <fullName evidence="4">Putative pterin-4-alpha-carbinolamine dehydratase</fullName>
        <shortName evidence="4">PHS</shortName>
        <ecNumber evidence="4">4.2.1.96</ecNumber>
    </recommendedName>
    <alternativeName>
        <fullName evidence="4">4-alpha-hydroxy-tetrahydropterin dehydratase</fullName>
    </alternativeName>
    <alternativeName>
        <fullName evidence="4">Pterin carbinolamine dehydratase</fullName>
        <shortName evidence="4">PCD</shortName>
    </alternativeName>
</protein>
<keyword evidence="3 4" id="KW-0456">Lyase</keyword>
<dbReference type="Proteomes" id="UP000276603">
    <property type="component" value="Unassembled WGS sequence"/>
</dbReference>
<evidence type="ECO:0000313" key="5">
    <source>
        <dbReference type="EMBL" id="RKN78005.1"/>
    </source>
</evidence>
<keyword evidence="6" id="KW-1185">Reference proteome</keyword>
<dbReference type="GO" id="GO:0006729">
    <property type="term" value="P:tetrahydrobiopterin biosynthetic process"/>
    <property type="evidence" value="ECO:0007669"/>
    <property type="project" value="InterPro"/>
</dbReference>
<dbReference type="EC" id="4.2.1.96" evidence="4"/>
<name>A0A3B0BX00_9FLAO</name>
<reference evidence="5 6" key="1">
    <citation type="submission" date="2018-10" db="EMBL/GenBank/DDBJ databases">
        <title>Ulvibacterium marinum gen. nov., sp. nov., a novel marine bacterium of the family Flavobacteriaceae, isolated from a culture of the green alga Ulva prolifera.</title>
        <authorList>
            <person name="Zhang Z."/>
        </authorList>
    </citation>
    <scope>NUCLEOTIDE SEQUENCE [LARGE SCALE GENOMIC DNA]</scope>
    <source>
        <strain evidence="5 6">CCMM003</strain>
    </source>
</reference>
<comment type="caution">
    <text evidence="5">The sequence shown here is derived from an EMBL/GenBank/DDBJ whole genome shotgun (WGS) entry which is preliminary data.</text>
</comment>
<evidence type="ECO:0000256" key="1">
    <source>
        <dbReference type="ARBA" id="ARBA00001554"/>
    </source>
</evidence>
<sequence length="93" mass="11059">MEKLSERTITERLEKFERWQYKDGAIEANFTFKDFREAFSMMTHIAFECEAHNHHPDWTNVYNSLKIRLNTHDAGGVTEKDFQLAHSIEEIIL</sequence>
<evidence type="ECO:0000256" key="2">
    <source>
        <dbReference type="ARBA" id="ARBA00006472"/>
    </source>
</evidence>
<dbReference type="Pfam" id="PF01329">
    <property type="entry name" value="Pterin_4a"/>
    <property type="match status" value="1"/>
</dbReference>
<dbReference type="InterPro" id="IPR036428">
    <property type="entry name" value="PCD_sf"/>
</dbReference>
<dbReference type="NCBIfam" id="NF002017">
    <property type="entry name" value="PRK00823.1-2"/>
    <property type="match status" value="1"/>
</dbReference>
<evidence type="ECO:0000256" key="4">
    <source>
        <dbReference type="HAMAP-Rule" id="MF_00434"/>
    </source>
</evidence>
<dbReference type="PANTHER" id="PTHR12599">
    <property type="entry name" value="PTERIN-4-ALPHA-CARBINOLAMINE DEHYDRATASE"/>
    <property type="match status" value="1"/>
</dbReference>
<proteinExistence type="inferred from homology"/>
<gene>
    <name evidence="5" type="ORF">D7Z94_22590</name>
</gene>
<dbReference type="SUPFAM" id="SSF55248">
    <property type="entry name" value="PCD-like"/>
    <property type="match status" value="1"/>
</dbReference>
<accession>A0A3B0BX00</accession>
<evidence type="ECO:0000313" key="6">
    <source>
        <dbReference type="Proteomes" id="UP000276603"/>
    </source>
</evidence>
<dbReference type="RefSeq" id="WP_120713902.1">
    <property type="nucleotide sequence ID" value="NZ_CANMKH010000003.1"/>
</dbReference>
<organism evidence="5 6">
    <name type="scientific">Ulvibacterium marinum</name>
    <dbReference type="NCBI Taxonomy" id="2419782"/>
    <lineage>
        <taxon>Bacteria</taxon>
        <taxon>Pseudomonadati</taxon>
        <taxon>Bacteroidota</taxon>
        <taxon>Flavobacteriia</taxon>
        <taxon>Flavobacteriales</taxon>
        <taxon>Flavobacteriaceae</taxon>
        <taxon>Ulvibacterium</taxon>
    </lineage>
</organism>
<comment type="similarity">
    <text evidence="2 4">Belongs to the pterin-4-alpha-carbinolamine dehydratase family.</text>
</comment>
<evidence type="ECO:0000256" key="3">
    <source>
        <dbReference type="ARBA" id="ARBA00023239"/>
    </source>
</evidence>
<comment type="catalytic activity">
    <reaction evidence="1 4">
        <text>(4aS,6R)-4a-hydroxy-L-erythro-5,6,7,8-tetrahydrobiopterin = (6R)-L-erythro-6,7-dihydrobiopterin + H2O</text>
        <dbReference type="Rhea" id="RHEA:11920"/>
        <dbReference type="ChEBI" id="CHEBI:15377"/>
        <dbReference type="ChEBI" id="CHEBI:15642"/>
        <dbReference type="ChEBI" id="CHEBI:43120"/>
        <dbReference type="EC" id="4.2.1.96"/>
    </reaction>
</comment>
<dbReference type="InterPro" id="IPR001533">
    <property type="entry name" value="Pterin_deHydtase"/>
</dbReference>
<dbReference type="EMBL" id="RBCJ01000005">
    <property type="protein sequence ID" value="RKN78005.1"/>
    <property type="molecule type" value="Genomic_DNA"/>
</dbReference>
<dbReference type="OrthoDB" id="9794987at2"/>
<dbReference type="NCBIfam" id="NF002018">
    <property type="entry name" value="PRK00823.1-3"/>
    <property type="match status" value="1"/>
</dbReference>
<dbReference type="GO" id="GO:0008124">
    <property type="term" value="F:4-alpha-hydroxytetrahydrobiopterin dehydratase activity"/>
    <property type="evidence" value="ECO:0007669"/>
    <property type="project" value="UniProtKB-UniRule"/>
</dbReference>
<dbReference type="HAMAP" id="MF_00434">
    <property type="entry name" value="Pterin_4_alpha"/>
    <property type="match status" value="1"/>
</dbReference>
<dbReference type="PANTHER" id="PTHR12599:SF0">
    <property type="entry name" value="PTERIN-4-ALPHA-CARBINOLAMINE DEHYDRATASE"/>
    <property type="match status" value="1"/>
</dbReference>
<dbReference type="Gene3D" id="3.30.1360.20">
    <property type="entry name" value="Transcriptional coactivator/pterin dehydratase"/>
    <property type="match status" value="1"/>
</dbReference>